<organism evidence="2 3">
    <name type="scientific">Speluncibacter jeojiensis</name>
    <dbReference type="NCBI Taxonomy" id="2710754"/>
    <lineage>
        <taxon>Bacteria</taxon>
        <taxon>Bacillati</taxon>
        <taxon>Actinomycetota</taxon>
        <taxon>Actinomycetes</taxon>
        <taxon>Mycobacteriales</taxon>
        <taxon>Speluncibacteraceae</taxon>
        <taxon>Speluncibacter</taxon>
    </lineage>
</organism>
<reference evidence="2" key="1">
    <citation type="submission" date="2022-08" db="EMBL/GenBank/DDBJ databases">
        <title>Genome analysis of Corynebacteriales strain.</title>
        <authorList>
            <person name="Lee S.D."/>
        </authorList>
    </citation>
    <scope>NUCLEOTIDE SEQUENCE</scope>
    <source>
        <strain evidence="2">D3-21</strain>
    </source>
</reference>
<feature type="signal peptide" evidence="1">
    <location>
        <begin position="1"/>
        <end position="24"/>
    </location>
</feature>
<protein>
    <recommendedName>
        <fullName evidence="4">Lipoprotein</fullName>
    </recommendedName>
</protein>
<accession>A0A9X4M3Z3</accession>
<dbReference type="Proteomes" id="UP001152755">
    <property type="component" value="Unassembled WGS sequence"/>
</dbReference>
<keyword evidence="1" id="KW-0732">Signal</keyword>
<dbReference type="PROSITE" id="PS51257">
    <property type="entry name" value="PROKAR_LIPOPROTEIN"/>
    <property type="match status" value="1"/>
</dbReference>
<dbReference type="AlphaFoldDB" id="A0A9X4M3Z3"/>
<evidence type="ECO:0008006" key="4">
    <source>
        <dbReference type="Google" id="ProtNLM"/>
    </source>
</evidence>
<name>A0A9X4M3Z3_9ACTN</name>
<feature type="chain" id="PRO_5040766208" description="Lipoprotein" evidence="1">
    <location>
        <begin position="25"/>
        <end position="363"/>
    </location>
</feature>
<gene>
    <name evidence="2" type="ORF">NVS88_09510</name>
</gene>
<dbReference type="EMBL" id="JANRHA010000005">
    <property type="protein sequence ID" value="MDG3014793.1"/>
    <property type="molecule type" value="Genomic_DNA"/>
</dbReference>
<comment type="caution">
    <text evidence="2">The sequence shown here is derived from an EMBL/GenBank/DDBJ whole genome shotgun (WGS) entry which is preliminary data.</text>
</comment>
<dbReference type="RefSeq" id="WP_332519776.1">
    <property type="nucleotide sequence ID" value="NZ_JANRHA010000005.1"/>
</dbReference>
<keyword evidence="3" id="KW-1185">Reference proteome</keyword>
<evidence type="ECO:0000313" key="3">
    <source>
        <dbReference type="Proteomes" id="UP001152755"/>
    </source>
</evidence>
<proteinExistence type="predicted"/>
<sequence>MARRSGSAIAVLLLLVGLAACSSAPDPHEVDADRVEHALAALPEVTTASVDYTDRPSIGPRVQAVVRVRSGADQRALVAISTTFAAQRGAAGLGSAPADLRIQVPFPGESAQSRQEFRQQDFGVPAAALSGQIGLWRDLVRAFGPAVSGVLTARTAVDPATLPFRQKFTVDVPSDGRSTTTLLDAYRRLAALPGADDPVHYWELVDAGTPLRSSLSSPYGLPSEQVTATWSELEDAFSNLPPGSDSGLSLVAYDGQWTVDSQITLPGVSMTLVPPGSFAPATYRTLVWPLLTAQTRVLARTGRPFAYRVARVGVPGPDGGYDYFVRLAPNECLRPIDDTGGGWGRDLRNYYEALPEHLPTSCP</sequence>
<evidence type="ECO:0000256" key="1">
    <source>
        <dbReference type="SAM" id="SignalP"/>
    </source>
</evidence>
<evidence type="ECO:0000313" key="2">
    <source>
        <dbReference type="EMBL" id="MDG3014793.1"/>
    </source>
</evidence>